<evidence type="ECO:0000259" key="2">
    <source>
        <dbReference type="Pfam" id="PF06580"/>
    </source>
</evidence>
<dbReference type="KEGG" id="alti:ALE3EI_1909"/>
<feature type="domain" description="Signal transduction histidine kinase internal region" evidence="2">
    <location>
        <begin position="161"/>
        <end position="239"/>
    </location>
</feature>
<evidence type="ECO:0000256" key="1">
    <source>
        <dbReference type="SAM" id="Phobius"/>
    </source>
</evidence>
<dbReference type="Proteomes" id="UP000515514">
    <property type="component" value="Chromosome"/>
</dbReference>
<evidence type="ECO:0000313" key="4">
    <source>
        <dbReference type="EMBL" id="QNJ98456.1"/>
    </source>
</evidence>
<dbReference type="PANTHER" id="PTHR34220:SF7">
    <property type="entry name" value="SENSOR HISTIDINE KINASE YPDA"/>
    <property type="match status" value="1"/>
</dbReference>
<dbReference type="RefSeq" id="WP_186988117.1">
    <property type="nucleotide sequence ID" value="NZ_CP052909.1"/>
</dbReference>
<name>A0A7G8PVU0_9FLAO</name>
<dbReference type="AlphaFoldDB" id="A0A7G8PVU0"/>
<reference evidence="4 5" key="1">
    <citation type="submission" date="2020-04" db="EMBL/GenBank/DDBJ databases">
        <title>Genome sequence of Altibacter aquimarinus strain ALE3EI.</title>
        <authorList>
            <person name="Oh H.-M."/>
            <person name="Jang D."/>
        </authorList>
    </citation>
    <scope>NUCLEOTIDE SEQUENCE [LARGE SCALE GENOMIC DNA]</scope>
    <source>
        <strain evidence="4 5">ALE3EI</strain>
    </source>
</reference>
<feature type="domain" description="2TM" evidence="3">
    <location>
        <begin position="361"/>
        <end position="439"/>
    </location>
</feature>
<feature type="transmembrane region" description="Helical" evidence="1">
    <location>
        <begin position="82"/>
        <end position="107"/>
    </location>
</feature>
<proteinExistence type="predicted"/>
<dbReference type="InterPro" id="IPR036890">
    <property type="entry name" value="HATPase_C_sf"/>
</dbReference>
<feature type="transmembrane region" description="Helical" evidence="1">
    <location>
        <begin position="372"/>
        <end position="390"/>
    </location>
</feature>
<protein>
    <submittedName>
        <fullName evidence="4">Regulator</fullName>
    </submittedName>
</protein>
<evidence type="ECO:0000313" key="5">
    <source>
        <dbReference type="Proteomes" id="UP000515514"/>
    </source>
</evidence>
<feature type="transmembrane region" description="Helical" evidence="1">
    <location>
        <begin position="12"/>
        <end position="28"/>
    </location>
</feature>
<accession>A0A7G8PVU0</accession>
<dbReference type="GO" id="GO:0016020">
    <property type="term" value="C:membrane"/>
    <property type="evidence" value="ECO:0007669"/>
    <property type="project" value="InterPro"/>
</dbReference>
<feature type="transmembrane region" description="Helical" evidence="1">
    <location>
        <begin position="119"/>
        <end position="141"/>
    </location>
</feature>
<dbReference type="Pfam" id="PF06580">
    <property type="entry name" value="His_kinase"/>
    <property type="match status" value="1"/>
</dbReference>
<dbReference type="InterPro" id="IPR025698">
    <property type="entry name" value="2TM_dom"/>
</dbReference>
<dbReference type="PANTHER" id="PTHR34220">
    <property type="entry name" value="SENSOR HISTIDINE KINASE YPDA"/>
    <property type="match status" value="1"/>
</dbReference>
<evidence type="ECO:0000259" key="3">
    <source>
        <dbReference type="Pfam" id="PF13239"/>
    </source>
</evidence>
<keyword evidence="5" id="KW-1185">Reference proteome</keyword>
<gene>
    <name evidence="4" type="ORF">ALE3EI_1909</name>
</gene>
<feature type="transmembrane region" description="Helical" evidence="1">
    <location>
        <begin position="396"/>
        <end position="416"/>
    </location>
</feature>
<keyword evidence="1" id="KW-0472">Membrane</keyword>
<feature type="transmembrane region" description="Helical" evidence="1">
    <location>
        <begin position="40"/>
        <end position="61"/>
    </location>
</feature>
<dbReference type="Pfam" id="PF13239">
    <property type="entry name" value="2TM"/>
    <property type="match status" value="1"/>
</dbReference>
<dbReference type="GO" id="GO:0000155">
    <property type="term" value="F:phosphorelay sensor kinase activity"/>
    <property type="evidence" value="ECO:0007669"/>
    <property type="project" value="InterPro"/>
</dbReference>
<sequence>MKHLIKEFGKAVFIGLCIFLVLGIIQYLNGYRFDDPTEVLISFAFNQAYTIVLYLGNSYFFEYLLKRHPKDLFKTEHIIKGFTGGILISLTGMILVRFVSVVLIQRISFSEFVEEERAAYYYVGLIISVVVLIVFYAFYYYKHTQQNKLKEQKIIAGAASAKFDALKNQLDPHFLFNSLNVLTSLIEENPEAATQFTTALSKVYRYVLEQKNKQLVTVTEELKFAQLYMSLINMRFEDSIIFTVPKQLSNPEARVVPLSLQLILENAVKHNTVTPLRKLHITISEKDGNLVVANNIQPKQVVKESSGVGLQNIKQRYFLLTDRPVRIDKNEKEFSIAIPMLTKETMTMKTQESYISEKKYERAKKQVEELKGFYAHLTIYLIMVPIFIYLNYRSGGFPWAIFPIVGWGMGVGGHAMEVYGYNPFLGKDWEERKIREFMDKEE</sequence>
<dbReference type="InterPro" id="IPR050640">
    <property type="entry name" value="Bact_2-comp_sensor_kinase"/>
</dbReference>
<keyword evidence="1" id="KW-0812">Transmembrane</keyword>
<organism evidence="4 5">
    <name type="scientific">Constantimarinum furrinae</name>
    <dbReference type="NCBI Taxonomy" id="2562285"/>
    <lineage>
        <taxon>Bacteria</taxon>
        <taxon>Pseudomonadati</taxon>
        <taxon>Bacteroidota</taxon>
        <taxon>Flavobacteriia</taxon>
        <taxon>Flavobacteriales</taxon>
        <taxon>Flavobacteriaceae</taxon>
        <taxon>Altibacter/Constantimarinum group</taxon>
        <taxon>Constantimarinum</taxon>
    </lineage>
</organism>
<dbReference type="Gene3D" id="3.30.565.10">
    <property type="entry name" value="Histidine kinase-like ATPase, C-terminal domain"/>
    <property type="match status" value="1"/>
</dbReference>
<dbReference type="EMBL" id="CP052909">
    <property type="protein sequence ID" value="QNJ98456.1"/>
    <property type="molecule type" value="Genomic_DNA"/>
</dbReference>
<keyword evidence="1" id="KW-1133">Transmembrane helix</keyword>
<dbReference type="InterPro" id="IPR010559">
    <property type="entry name" value="Sig_transdc_His_kin_internal"/>
</dbReference>